<evidence type="ECO:0000256" key="1">
    <source>
        <dbReference type="SAM" id="SignalP"/>
    </source>
</evidence>
<comment type="caution">
    <text evidence="3">The sequence shown here is derived from an EMBL/GenBank/DDBJ whole genome shotgun (WGS) entry which is preliminary data.</text>
</comment>
<evidence type="ECO:0000259" key="2">
    <source>
        <dbReference type="SMART" id="SM00867"/>
    </source>
</evidence>
<dbReference type="Pfam" id="PF04264">
    <property type="entry name" value="YceI"/>
    <property type="match status" value="1"/>
</dbReference>
<evidence type="ECO:0000313" key="3">
    <source>
        <dbReference type="EMBL" id="RUL65897.1"/>
    </source>
</evidence>
<dbReference type="AlphaFoldDB" id="A0A432LVJ9"/>
<dbReference type="Proteomes" id="UP000267077">
    <property type="component" value="Unassembled WGS sequence"/>
</dbReference>
<proteinExistence type="predicted"/>
<dbReference type="InterPro" id="IPR007372">
    <property type="entry name" value="Lipid/polyisoprenoid-bd_YceI"/>
</dbReference>
<feature type="chain" id="PRO_5019571839" evidence="1">
    <location>
        <begin position="21"/>
        <end position="223"/>
    </location>
</feature>
<dbReference type="Gene3D" id="2.40.128.110">
    <property type="entry name" value="Lipid/polyisoprenoid-binding, YceI-like"/>
    <property type="match status" value="1"/>
</dbReference>
<evidence type="ECO:0000313" key="4">
    <source>
        <dbReference type="Proteomes" id="UP000267077"/>
    </source>
</evidence>
<name>A0A432LVJ9_9GAMM</name>
<accession>A0A432LVJ9</accession>
<dbReference type="RefSeq" id="WP_126672529.1">
    <property type="nucleotide sequence ID" value="NZ_RYZR01000003.1"/>
</dbReference>
<reference evidence="3 4" key="1">
    <citation type="submission" date="2018-12" db="EMBL/GenBank/DDBJ databases">
        <title>Dyella dinghuensis sp. nov. DHOA06 and Dyella choica sp. nov. 4M-K27, isolated from forest soil.</title>
        <authorList>
            <person name="Qiu L.-H."/>
            <person name="Gao Z.-H."/>
        </authorList>
    </citation>
    <scope>NUCLEOTIDE SEQUENCE [LARGE SCALE GENOMIC DNA]</scope>
    <source>
        <strain evidence="3 4">DHOA06</strain>
    </source>
</reference>
<dbReference type="PANTHER" id="PTHR34406">
    <property type="entry name" value="PROTEIN YCEI"/>
    <property type="match status" value="1"/>
</dbReference>
<dbReference type="PANTHER" id="PTHR34406:SF1">
    <property type="entry name" value="PROTEIN YCEI"/>
    <property type="match status" value="1"/>
</dbReference>
<gene>
    <name evidence="3" type="ORF">EKH79_04100</name>
</gene>
<keyword evidence="1" id="KW-0732">Signal</keyword>
<sequence>MIRYIAAAAAFAFVNLPLHATTYTFEPQHTEGIVRWTHLGFANPTAQFTRVEGSLNYDAADPTRATVTATIALANMTSGVPDLDDNFHSVDFFDTAKFPTATFKSTKVAQGGAPGKLTVTGNLTVHGVTRPVTLDVTLNKIGLDIRNNLPAIGFDATTILKRSDFGLGAYVPQVSDEVSIHITVQADEAKGYAKILRADADEAAADAKAAAQRAADAEAAAKQ</sequence>
<dbReference type="OrthoDB" id="9811006at2"/>
<organism evidence="3 4">
    <name type="scientific">Dyella dinghuensis</name>
    <dbReference type="NCBI Taxonomy" id="1920169"/>
    <lineage>
        <taxon>Bacteria</taxon>
        <taxon>Pseudomonadati</taxon>
        <taxon>Pseudomonadota</taxon>
        <taxon>Gammaproteobacteria</taxon>
        <taxon>Lysobacterales</taxon>
        <taxon>Rhodanobacteraceae</taxon>
        <taxon>Dyella</taxon>
    </lineage>
</organism>
<dbReference type="EMBL" id="RYZR01000003">
    <property type="protein sequence ID" value="RUL65897.1"/>
    <property type="molecule type" value="Genomic_DNA"/>
</dbReference>
<dbReference type="SMART" id="SM00867">
    <property type="entry name" value="YceI"/>
    <property type="match status" value="1"/>
</dbReference>
<feature type="domain" description="Lipid/polyisoprenoid-binding YceI-like" evidence="2">
    <location>
        <begin position="22"/>
        <end position="187"/>
    </location>
</feature>
<feature type="signal peptide" evidence="1">
    <location>
        <begin position="1"/>
        <end position="20"/>
    </location>
</feature>
<dbReference type="InterPro" id="IPR036761">
    <property type="entry name" value="TTHA0802/YceI-like_sf"/>
</dbReference>
<protein>
    <submittedName>
        <fullName evidence="3">Polyisoprenoid-binding protein</fullName>
    </submittedName>
</protein>
<keyword evidence="4" id="KW-1185">Reference proteome</keyword>
<dbReference type="SUPFAM" id="SSF101874">
    <property type="entry name" value="YceI-like"/>
    <property type="match status" value="1"/>
</dbReference>